<gene>
    <name evidence="1" type="ORF">H5S09_06845</name>
</gene>
<dbReference type="Proteomes" id="UP000517106">
    <property type="component" value="Unassembled WGS sequence"/>
</dbReference>
<accession>A0A7W3UL88</accession>
<comment type="caution">
    <text evidence="1">The sequence shown here is derived from an EMBL/GenBank/DDBJ whole genome shotgun (WGS) entry which is preliminary data.</text>
</comment>
<evidence type="ECO:0000313" key="2">
    <source>
        <dbReference type="Proteomes" id="UP000517106"/>
    </source>
</evidence>
<reference evidence="1 2" key="1">
    <citation type="submission" date="2020-07" db="EMBL/GenBank/DDBJ databases">
        <title>Description of Limosilactobacillus balticus sp. nov., Limosilactobacillus agrestis sp. nov., Limosilactobacillus albertensis sp. nov., Limosilactobacillus rudii sp. nov., Limosilactobacillus fastidiosus sp. nov., five novel Limosilactobacillus species isolated from the vertebrate gastrointestinal tract, and proposal of 6 subspecies of Limosilactobacillus reuteri adapted to the gastrointestinal tract of specific vertebrate hosts.</title>
        <authorList>
            <person name="Li F."/>
            <person name="Cheng C."/>
            <person name="Zheng J."/>
            <person name="Quevedo R.M."/>
            <person name="Li J."/>
            <person name="Roos S."/>
            <person name="Gaenzle M.G."/>
            <person name="Walter J."/>
        </authorList>
    </citation>
    <scope>NUCLEOTIDE SEQUENCE [LARGE SCALE GENOMIC DNA]</scope>
    <source>
        <strain evidence="1 2">STM2_1</strain>
    </source>
</reference>
<evidence type="ECO:0008006" key="3">
    <source>
        <dbReference type="Google" id="ProtNLM"/>
    </source>
</evidence>
<name>A0A7W3UL88_9LACO</name>
<organism evidence="1 2">
    <name type="scientific">Limosilactobacillus rudii</name>
    <dbReference type="NCBI Taxonomy" id="2759755"/>
    <lineage>
        <taxon>Bacteria</taxon>
        <taxon>Bacillati</taxon>
        <taxon>Bacillota</taxon>
        <taxon>Bacilli</taxon>
        <taxon>Lactobacillales</taxon>
        <taxon>Lactobacillaceae</taxon>
        <taxon>Limosilactobacillus</taxon>
    </lineage>
</organism>
<dbReference type="PROSITE" id="PS51257">
    <property type="entry name" value="PROKAR_LIPOPROTEIN"/>
    <property type="match status" value="1"/>
</dbReference>
<dbReference type="EMBL" id="JACIVA010000047">
    <property type="protein sequence ID" value="MBB1097657.1"/>
    <property type="molecule type" value="Genomic_DNA"/>
</dbReference>
<dbReference type="RefSeq" id="WP_182596396.1">
    <property type="nucleotide sequence ID" value="NZ_JACIVA010000047.1"/>
</dbReference>
<dbReference type="AlphaFoldDB" id="A0A7W3UL88"/>
<proteinExistence type="predicted"/>
<evidence type="ECO:0000313" key="1">
    <source>
        <dbReference type="EMBL" id="MBB1097657.1"/>
    </source>
</evidence>
<sequence length="96" mass="10866">MKARVMIMLGLASFILTGCGSDDGNHSEMKAAIQMEAEDQGYSNIKWPFFEEDWHFEKKSDGNYTSHGTFRSNGKSHEFSAEVDPDSDMILDFYAD</sequence>
<protein>
    <recommendedName>
        <fullName evidence="3">PepSY domain-containing protein</fullName>
    </recommendedName>
</protein>
<keyword evidence="2" id="KW-1185">Reference proteome</keyword>